<sequence>MFQAITGFLGRHYVKILFGLLALALVAALASVFVYAFAPAAVAALAAVSIKGVAIFAPLFSLFNFAGGAAVATMIIAAAAPAVATVAGFVAALGLGLVYDGVRRVVKDVVGLFTDRFKTQTSSDELVLERREEAQYENITSTSTNPYYNQHLQQTEAPQTTVVAEELPSDHHHGHGTSFYEAPQSSSVFAESSTPSYVPATSGLNG</sequence>
<dbReference type="RefSeq" id="WP_382341571.1">
    <property type="nucleotide sequence ID" value="NZ_JBHSAB010000004.1"/>
</dbReference>
<feature type="transmembrane region" description="Helical" evidence="2">
    <location>
        <begin position="12"/>
        <end position="36"/>
    </location>
</feature>
<keyword evidence="2" id="KW-1133">Transmembrane helix</keyword>
<reference evidence="4" key="1">
    <citation type="journal article" date="2019" name="Int. J. Syst. Evol. Microbiol.">
        <title>The Global Catalogue of Microorganisms (GCM) 10K type strain sequencing project: providing services to taxonomists for standard genome sequencing and annotation.</title>
        <authorList>
            <consortium name="The Broad Institute Genomics Platform"/>
            <consortium name="The Broad Institute Genome Sequencing Center for Infectious Disease"/>
            <person name="Wu L."/>
            <person name="Ma J."/>
        </authorList>
    </citation>
    <scope>NUCLEOTIDE SEQUENCE [LARGE SCALE GENOMIC DNA]</scope>
    <source>
        <strain evidence="4">CCUG 59858</strain>
    </source>
</reference>
<evidence type="ECO:0000256" key="2">
    <source>
        <dbReference type="SAM" id="Phobius"/>
    </source>
</evidence>
<evidence type="ECO:0008006" key="5">
    <source>
        <dbReference type="Google" id="ProtNLM"/>
    </source>
</evidence>
<feature type="region of interest" description="Disordered" evidence="1">
    <location>
        <begin position="168"/>
        <end position="206"/>
    </location>
</feature>
<name>A0ABV8CDT4_9GAMM</name>
<evidence type="ECO:0000313" key="4">
    <source>
        <dbReference type="Proteomes" id="UP001595758"/>
    </source>
</evidence>
<feature type="transmembrane region" description="Helical" evidence="2">
    <location>
        <begin position="75"/>
        <end position="99"/>
    </location>
</feature>
<evidence type="ECO:0000313" key="3">
    <source>
        <dbReference type="EMBL" id="MFC3908366.1"/>
    </source>
</evidence>
<dbReference type="Proteomes" id="UP001595758">
    <property type="component" value="Unassembled WGS sequence"/>
</dbReference>
<feature type="compositionally biased region" description="Polar residues" evidence="1">
    <location>
        <begin position="183"/>
        <end position="196"/>
    </location>
</feature>
<evidence type="ECO:0000256" key="1">
    <source>
        <dbReference type="SAM" id="MobiDB-lite"/>
    </source>
</evidence>
<gene>
    <name evidence="3" type="ORF">ACFORL_04660</name>
</gene>
<comment type="caution">
    <text evidence="3">The sequence shown here is derived from an EMBL/GenBank/DDBJ whole genome shotgun (WGS) entry which is preliminary data.</text>
</comment>
<protein>
    <recommendedName>
        <fullName evidence="5">Transmembrane protein</fullName>
    </recommendedName>
</protein>
<feature type="transmembrane region" description="Helical" evidence="2">
    <location>
        <begin position="42"/>
        <end position="63"/>
    </location>
</feature>
<proteinExistence type="predicted"/>
<organism evidence="3 4">
    <name type="scientific">Legionella dresdenensis</name>
    <dbReference type="NCBI Taxonomy" id="450200"/>
    <lineage>
        <taxon>Bacteria</taxon>
        <taxon>Pseudomonadati</taxon>
        <taxon>Pseudomonadota</taxon>
        <taxon>Gammaproteobacteria</taxon>
        <taxon>Legionellales</taxon>
        <taxon>Legionellaceae</taxon>
        <taxon>Legionella</taxon>
    </lineage>
</organism>
<keyword evidence="2" id="KW-0812">Transmembrane</keyword>
<keyword evidence="4" id="KW-1185">Reference proteome</keyword>
<keyword evidence="2" id="KW-0472">Membrane</keyword>
<dbReference type="EMBL" id="JBHSAB010000004">
    <property type="protein sequence ID" value="MFC3908366.1"/>
    <property type="molecule type" value="Genomic_DNA"/>
</dbReference>
<accession>A0ABV8CDT4</accession>